<keyword evidence="2" id="KW-1185">Reference proteome</keyword>
<dbReference type="Proteomes" id="UP001162131">
    <property type="component" value="Unassembled WGS sequence"/>
</dbReference>
<evidence type="ECO:0000313" key="1">
    <source>
        <dbReference type="EMBL" id="CAG9319791.1"/>
    </source>
</evidence>
<reference evidence="1" key="1">
    <citation type="submission" date="2021-09" db="EMBL/GenBank/DDBJ databases">
        <authorList>
            <consortium name="AG Swart"/>
            <person name="Singh M."/>
            <person name="Singh A."/>
            <person name="Seah K."/>
            <person name="Emmerich C."/>
        </authorList>
    </citation>
    <scope>NUCLEOTIDE SEQUENCE</scope>
    <source>
        <strain evidence="1">ATCC30299</strain>
    </source>
</reference>
<name>A0AAU9J0J5_9CILI</name>
<proteinExistence type="predicted"/>
<dbReference type="AlphaFoldDB" id="A0AAU9J0J5"/>
<gene>
    <name evidence="1" type="ORF">BSTOLATCC_MIC24338</name>
</gene>
<sequence>MGGSLSLNYDCYGAFWRLVYKGKKILGKEQSERMSILEEDEICQAGLLSECEIQRLLNESQDYGSNNYLKV</sequence>
<evidence type="ECO:0000313" key="2">
    <source>
        <dbReference type="Proteomes" id="UP001162131"/>
    </source>
</evidence>
<accession>A0AAU9J0J5</accession>
<organism evidence="1 2">
    <name type="scientific">Blepharisma stoltei</name>
    <dbReference type="NCBI Taxonomy" id="1481888"/>
    <lineage>
        <taxon>Eukaryota</taxon>
        <taxon>Sar</taxon>
        <taxon>Alveolata</taxon>
        <taxon>Ciliophora</taxon>
        <taxon>Postciliodesmatophora</taxon>
        <taxon>Heterotrichea</taxon>
        <taxon>Heterotrichida</taxon>
        <taxon>Blepharismidae</taxon>
        <taxon>Blepharisma</taxon>
    </lineage>
</organism>
<comment type="caution">
    <text evidence="1">The sequence shown here is derived from an EMBL/GenBank/DDBJ whole genome shotgun (WGS) entry which is preliminary data.</text>
</comment>
<protein>
    <submittedName>
        <fullName evidence="1">Uncharacterized protein</fullName>
    </submittedName>
</protein>
<dbReference type="EMBL" id="CAJZBQ010000023">
    <property type="protein sequence ID" value="CAG9319791.1"/>
    <property type="molecule type" value="Genomic_DNA"/>
</dbReference>